<keyword evidence="1" id="KW-0812">Transmembrane</keyword>
<name>A0ABY5T4R3_9SPHN</name>
<dbReference type="InterPro" id="IPR018723">
    <property type="entry name" value="DUF2254_membrane"/>
</dbReference>
<dbReference type="EMBL" id="CP092471">
    <property type="protein sequence ID" value="UVI40311.1"/>
    <property type="molecule type" value="Genomic_DNA"/>
</dbReference>
<dbReference type="RefSeq" id="WP_265560463.1">
    <property type="nucleotide sequence ID" value="NZ_CP092471.1"/>
</dbReference>
<sequence length="447" mass="48585">MVSHTSHSGPLRGLGGWFLHRLTVNYWSLPVAAVILALIVGFGMLQADRAGLTAWILANDLSPVATSDTARDFAGVASGVDAAFVSLYFSITLIVLSLAAGNLGVRLIDRWLTKRLVRISISGLSFSFIVSLMAMLSIDPDAELIDTPLGFVALVMALQAVNIAMLAVSLHDLGRTMFVDTSIDRLARDAKGTPVQVVARPSADIAFAQTIRAPRAGYVEGNDLSRAQKLLSDHQGTVRFCAAPGQHVLEGQPLMLLENPVDDLAPLLRCVPIGPYRSDSQGTVFQVRLLVEIAARALSPAINDFYTALAVADNLAVTMANQSAIWIPDECVPAYRDEPRFELPGQDFRGLFEDPMNAFRQAASAYPSVTIRMINNYKRLIVSLNEDEKLDPGHGRFVADLACELADHACEVAEYDGDREDIRKTYQELAEMFARLTGSEARRLASA</sequence>
<proteinExistence type="predicted"/>
<reference evidence="2" key="1">
    <citation type="submission" date="2022-02" db="EMBL/GenBank/DDBJ databases">
        <title>Qipengyuania spongiae sp. nov., isolated from marine sponge.</title>
        <authorList>
            <person name="Li Z."/>
            <person name="Zhang M."/>
        </authorList>
    </citation>
    <scope>NUCLEOTIDE SEQUENCE</scope>
    <source>
        <strain evidence="2">PHS-Z21</strain>
    </source>
</reference>
<gene>
    <name evidence="2" type="ORF">L1F33_05045</name>
</gene>
<dbReference type="Proteomes" id="UP001065265">
    <property type="component" value="Chromosome"/>
</dbReference>
<protein>
    <submittedName>
        <fullName evidence="2">DUF2254 domain-containing protein</fullName>
    </submittedName>
</protein>
<feature type="transmembrane region" description="Helical" evidence="1">
    <location>
        <begin position="82"/>
        <end position="104"/>
    </location>
</feature>
<feature type="transmembrane region" description="Helical" evidence="1">
    <location>
        <begin position="26"/>
        <end position="45"/>
    </location>
</feature>
<accession>A0ABY5T4R3</accession>
<feature type="transmembrane region" description="Helical" evidence="1">
    <location>
        <begin position="116"/>
        <end position="138"/>
    </location>
</feature>
<evidence type="ECO:0000256" key="1">
    <source>
        <dbReference type="SAM" id="Phobius"/>
    </source>
</evidence>
<keyword evidence="3" id="KW-1185">Reference proteome</keyword>
<evidence type="ECO:0000313" key="3">
    <source>
        <dbReference type="Proteomes" id="UP001065265"/>
    </source>
</evidence>
<feature type="transmembrane region" description="Helical" evidence="1">
    <location>
        <begin position="150"/>
        <end position="168"/>
    </location>
</feature>
<evidence type="ECO:0000313" key="2">
    <source>
        <dbReference type="EMBL" id="UVI40311.1"/>
    </source>
</evidence>
<keyword evidence="1" id="KW-0472">Membrane</keyword>
<keyword evidence="1" id="KW-1133">Transmembrane helix</keyword>
<dbReference type="Pfam" id="PF10011">
    <property type="entry name" value="DUF2254"/>
    <property type="match status" value="1"/>
</dbReference>
<organism evidence="2 3">
    <name type="scientific">Qipengyuania spongiae</name>
    <dbReference type="NCBI Taxonomy" id="2909673"/>
    <lineage>
        <taxon>Bacteria</taxon>
        <taxon>Pseudomonadati</taxon>
        <taxon>Pseudomonadota</taxon>
        <taxon>Alphaproteobacteria</taxon>
        <taxon>Sphingomonadales</taxon>
        <taxon>Erythrobacteraceae</taxon>
        <taxon>Qipengyuania</taxon>
    </lineage>
</organism>